<dbReference type="SUPFAM" id="SSF56935">
    <property type="entry name" value="Porins"/>
    <property type="match status" value="1"/>
</dbReference>
<dbReference type="GO" id="GO:0015344">
    <property type="term" value="F:siderophore uptake transmembrane transporter activity"/>
    <property type="evidence" value="ECO:0007669"/>
    <property type="project" value="TreeGrafter"/>
</dbReference>
<sequence length="813" mass="89621">MPVRLAFSPLSTAVTMRRALKLNVLPSALALAVSLPVAGYVQAQEFELNIPAQPLSTALQVFGQQADLQILYSPETVKGKHSSAVNGKMEPTAAIERLLSGTGVSYSLQGSSVIINAPGSGTGALELGATQINANQLGTITEGSGSYTPGTIATATKMVLTPRETPQSISVVTRQTMDDFGLNGIDDVMRHTPGITVSTFDSERTNYYSRGFPIQNFQYDGVPTTRNEGYSAGQTLSDMAIYDRVEILKGTTGLMTGAGGPGGTINLVRKKPTAEFQGHVSVGAGSWDNYRSELDVSGPLTDSGNVRGRAVVAYQDKHSFIDHYERKTNVYYGILEFDLSPDTLLTVGADYQNNDPKGSSWSGSRSLFDGQGNEIKFDRGYNNGPKWSSWGQYSRSVFTTLEHALDNGWIAKANYSNQLNGYNAPLGYASPIDGSTDRASVYGSKFTGKTISNNGDFYLSGPFNLGGREHQLVVGSSVSRSHWEGNDYYGYEATYRDSNNFPLYEWNGDSLEPAWGPAHEKDDITRQAAVYFSTRLSLTDDLSLLLGSRLTDYRVTGTNDSRETGKLIPYAGVVYDLNDNFSLYGSYTSIFMPQQLRPDRNNKMVEPDEGENYELGVKGEFYDGRLNASLAYFEIHESNRAEEDTEYNNNMPANSPVEWAYKGVQATTKGYEAEISGELAPGWQVQAGYTHKVIRDDDGKKFSTWEPQDQLNFYTSYKFTGALDKLTLGGGARWQGEAWQDVYNRGKSATQRFSQDPYWLVDAMARYQISKNLSATVNVNNVFDKRYYTNIGFYTSSYAGDPRNVMLSTRWDF</sequence>
<evidence type="ECO:0000256" key="15">
    <source>
        <dbReference type="PROSITE-ProRule" id="PRU10144"/>
    </source>
</evidence>
<dbReference type="InterPro" id="IPR000531">
    <property type="entry name" value="Beta-barrel_TonB"/>
</dbReference>
<keyword evidence="6 14" id="KW-0812">Transmembrane</keyword>
<dbReference type="InterPro" id="IPR010917">
    <property type="entry name" value="TonB_rcpt_CS"/>
</dbReference>
<dbReference type="RefSeq" id="WP_057702730.1">
    <property type="nucleotide sequence ID" value="NZ_JYLN01000005.1"/>
</dbReference>
<dbReference type="EMBL" id="JYLN01000005">
    <property type="protein sequence ID" value="KRP71475.1"/>
    <property type="molecule type" value="Genomic_DNA"/>
</dbReference>
<evidence type="ECO:0000256" key="9">
    <source>
        <dbReference type="ARBA" id="ARBA00023065"/>
    </source>
</evidence>
<dbReference type="GO" id="GO:0038023">
    <property type="term" value="F:signaling receptor activity"/>
    <property type="evidence" value="ECO:0007669"/>
    <property type="project" value="InterPro"/>
</dbReference>
<dbReference type="PATRIC" id="fig|1615673.3.peg.3954"/>
<dbReference type="InterPro" id="IPR037066">
    <property type="entry name" value="Plug_dom_sf"/>
</dbReference>
<evidence type="ECO:0000256" key="16">
    <source>
        <dbReference type="RuleBase" id="RU003357"/>
    </source>
</evidence>
<dbReference type="InterPro" id="IPR036942">
    <property type="entry name" value="Beta-barrel_TonB_sf"/>
</dbReference>
<gene>
    <name evidence="18" type="ORF">TX23_14455</name>
</gene>
<keyword evidence="13 14" id="KW-0998">Cell outer membrane</keyword>
<dbReference type="InterPro" id="IPR012910">
    <property type="entry name" value="Plug_dom"/>
</dbReference>
<keyword evidence="7" id="KW-0732">Signal</keyword>
<name>A0A0R3ALS4_9PSED</name>
<dbReference type="PANTHER" id="PTHR32552">
    <property type="entry name" value="FERRICHROME IRON RECEPTOR-RELATED"/>
    <property type="match status" value="1"/>
</dbReference>
<evidence type="ECO:0000256" key="1">
    <source>
        <dbReference type="ARBA" id="ARBA00004571"/>
    </source>
</evidence>
<comment type="caution">
    <text evidence="18">The sequence shown here is derived from an EMBL/GenBank/DDBJ whole genome shotgun (WGS) entry which is preliminary data.</text>
</comment>
<keyword evidence="12" id="KW-0675">Receptor</keyword>
<keyword evidence="11 14" id="KW-0472">Membrane</keyword>
<keyword evidence="3 14" id="KW-0813">Transport</keyword>
<dbReference type="Gene3D" id="3.55.50.30">
    <property type="match status" value="1"/>
</dbReference>
<dbReference type="Pfam" id="PF07715">
    <property type="entry name" value="Plug"/>
    <property type="match status" value="1"/>
</dbReference>
<evidence type="ECO:0000256" key="4">
    <source>
        <dbReference type="ARBA" id="ARBA00022452"/>
    </source>
</evidence>
<dbReference type="CDD" id="cd01347">
    <property type="entry name" value="ligand_gated_channel"/>
    <property type="match status" value="1"/>
</dbReference>
<dbReference type="GO" id="GO:0009279">
    <property type="term" value="C:cell outer membrane"/>
    <property type="evidence" value="ECO:0007669"/>
    <property type="project" value="UniProtKB-SubCell"/>
</dbReference>
<comment type="subcellular location">
    <subcellularLocation>
        <location evidence="1 14">Cell outer membrane</location>
        <topology evidence="1 14">Multi-pass membrane protein</topology>
    </subcellularLocation>
</comment>
<evidence type="ECO:0000256" key="8">
    <source>
        <dbReference type="ARBA" id="ARBA00023004"/>
    </source>
</evidence>
<evidence type="ECO:0000256" key="7">
    <source>
        <dbReference type="ARBA" id="ARBA00022729"/>
    </source>
</evidence>
<evidence type="ECO:0000256" key="6">
    <source>
        <dbReference type="ARBA" id="ARBA00022692"/>
    </source>
</evidence>
<evidence type="ECO:0000256" key="12">
    <source>
        <dbReference type="ARBA" id="ARBA00023170"/>
    </source>
</evidence>
<dbReference type="InterPro" id="IPR011662">
    <property type="entry name" value="Secretin/TonB_short_N"/>
</dbReference>
<comment type="similarity">
    <text evidence="2 14 16">Belongs to the TonB-dependent receptor family.</text>
</comment>
<accession>A0A0R3ALS4</accession>
<dbReference type="Pfam" id="PF07660">
    <property type="entry name" value="STN"/>
    <property type="match status" value="1"/>
</dbReference>
<evidence type="ECO:0000256" key="14">
    <source>
        <dbReference type="PROSITE-ProRule" id="PRU01360"/>
    </source>
</evidence>
<proteinExistence type="inferred from homology"/>
<organism evidence="18 19">
    <name type="scientific">Pseudomonas paralactis</name>
    <dbReference type="NCBI Taxonomy" id="1615673"/>
    <lineage>
        <taxon>Bacteria</taxon>
        <taxon>Pseudomonadati</taxon>
        <taxon>Pseudomonadota</taxon>
        <taxon>Gammaproteobacteria</taxon>
        <taxon>Pseudomonadales</taxon>
        <taxon>Pseudomonadaceae</taxon>
        <taxon>Pseudomonas</taxon>
    </lineage>
</organism>
<dbReference type="PANTHER" id="PTHR32552:SF74">
    <property type="entry name" value="HYDROXAMATE SIDEROPHORE RECEPTOR FHUE"/>
    <property type="match status" value="1"/>
</dbReference>
<dbReference type="AlphaFoldDB" id="A0A0R3ALS4"/>
<evidence type="ECO:0000256" key="2">
    <source>
        <dbReference type="ARBA" id="ARBA00009810"/>
    </source>
</evidence>
<keyword evidence="4 14" id="KW-1134">Transmembrane beta strand</keyword>
<evidence type="ECO:0000256" key="13">
    <source>
        <dbReference type="ARBA" id="ARBA00023237"/>
    </source>
</evidence>
<dbReference type="Pfam" id="PF00593">
    <property type="entry name" value="TonB_dep_Rec_b-barrel"/>
    <property type="match status" value="1"/>
</dbReference>
<dbReference type="NCBIfam" id="TIGR01783">
    <property type="entry name" value="TonB-siderophor"/>
    <property type="match status" value="1"/>
</dbReference>
<keyword evidence="8" id="KW-0408">Iron</keyword>
<dbReference type="Gene3D" id="2.170.130.10">
    <property type="entry name" value="TonB-dependent receptor, plug domain"/>
    <property type="match status" value="1"/>
</dbReference>
<feature type="domain" description="Secretin/TonB short N-terminal" evidence="17">
    <location>
        <begin position="68"/>
        <end position="118"/>
    </location>
</feature>
<reference evidence="18 19" key="1">
    <citation type="submission" date="2015-02" db="EMBL/GenBank/DDBJ databases">
        <title>Two Pseudomonas sp. nov., isolated from raw milk.</title>
        <authorList>
            <person name="Wenning M."/>
            <person name="von Neubeck M."/>
            <person name="Huptas C."/>
            <person name="Scherer S."/>
        </authorList>
    </citation>
    <scope>NUCLEOTIDE SEQUENCE [LARGE SCALE GENOMIC DNA]</scope>
    <source>
        <strain evidence="18 19">DSM 29164</strain>
    </source>
</reference>
<dbReference type="Gene3D" id="2.40.170.20">
    <property type="entry name" value="TonB-dependent receptor, beta-barrel domain"/>
    <property type="match status" value="1"/>
</dbReference>
<evidence type="ECO:0000256" key="3">
    <source>
        <dbReference type="ARBA" id="ARBA00022448"/>
    </source>
</evidence>
<dbReference type="PROSITE" id="PS01156">
    <property type="entry name" value="TONB_DEPENDENT_REC_2"/>
    <property type="match status" value="1"/>
</dbReference>
<keyword evidence="10 16" id="KW-0798">TonB box</keyword>
<dbReference type="PROSITE" id="PS52016">
    <property type="entry name" value="TONB_DEPENDENT_REC_3"/>
    <property type="match status" value="1"/>
</dbReference>
<dbReference type="InterPro" id="IPR039426">
    <property type="entry name" value="TonB-dep_rcpt-like"/>
</dbReference>
<evidence type="ECO:0000256" key="11">
    <source>
        <dbReference type="ARBA" id="ARBA00023136"/>
    </source>
</evidence>
<evidence type="ECO:0000256" key="5">
    <source>
        <dbReference type="ARBA" id="ARBA00022496"/>
    </source>
</evidence>
<evidence type="ECO:0000313" key="19">
    <source>
        <dbReference type="Proteomes" id="UP000050852"/>
    </source>
</evidence>
<evidence type="ECO:0000256" key="10">
    <source>
        <dbReference type="ARBA" id="ARBA00023077"/>
    </source>
</evidence>
<keyword evidence="9" id="KW-0406">Ion transport</keyword>
<dbReference type="OrthoDB" id="8663017at2"/>
<dbReference type="GO" id="GO:0015891">
    <property type="term" value="P:siderophore transport"/>
    <property type="evidence" value="ECO:0007669"/>
    <property type="project" value="InterPro"/>
</dbReference>
<evidence type="ECO:0000259" key="17">
    <source>
        <dbReference type="SMART" id="SM00965"/>
    </source>
</evidence>
<feature type="short sequence motif" description="TonB C-terminal box" evidence="15">
    <location>
        <begin position="796"/>
        <end position="813"/>
    </location>
</feature>
<protein>
    <submittedName>
        <fullName evidence="18">Ligand-gated channel</fullName>
    </submittedName>
</protein>
<dbReference type="Proteomes" id="UP000050852">
    <property type="component" value="Unassembled WGS sequence"/>
</dbReference>
<dbReference type="InterPro" id="IPR010105">
    <property type="entry name" value="TonB_sidphr_rcpt"/>
</dbReference>
<dbReference type="SMART" id="SM00965">
    <property type="entry name" value="STN"/>
    <property type="match status" value="1"/>
</dbReference>
<evidence type="ECO:0000313" key="18">
    <source>
        <dbReference type="EMBL" id="KRP71475.1"/>
    </source>
</evidence>
<keyword evidence="5" id="KW-0410">Iron transport</keyword>
<dbReference type="FunFam" id="2.170.130.10:FF:000010">
    <property type="entry name" value="Ferripyoverdine receptor"/>
    <property type="match status" value="1"/>
</dbReference>